<dbReference type="AlphaFoldDB" id="A0A3L6RVP2"/>
<keyword evidence="5" id="KW-1185">Reference proteome</keyword>
<protein>
    <submittedName>
        <fullName evidence="4">Zinc finger CCCH domain-containing protein 28-like</fullName>
    </submittedName>
</protein>
<proteinExistence type="predicted"/>
<comment type="caution">
    <text evidence="4">The sequence shown here is derived from an EMBL/GenBank/DDBJ whole genome shotgun (WGS) entry which is preliminary data.</text>
</comment>
<dbReference type="PANTHER" id="PTHR46758">
    <property type="entry name" value="MYND DOMAIN-CONTAINING"/>
    <property type="match status" value="1"/>
</dbReference>
<feature type="compositionally biased region" description="Basic residues" evidence="2">
    <location>
        <begin position="189"/>
        <end position="199"/>
    </location>
</feature>
<accession>A0A3L6RVP2</accession>
<reference evidence="5" key="1">
    <citation type="journal article" date="2019" name="Nat. Commun.">
        <title>The genome of broomcorn millet.</title>
        <authorList>
            <person name="Zou C."/>
            <person name="Miki D."/>
            <person name="Li D."/>
            <person name="Tang Q."/>
            <person name="Xiao L."/>
            <person name="Rajput S."/>
            <person name="Deng P."/>
            <person name="Jia W."/>
            <person name="Huang R."/>
            <person name="Zhang M."/>
            <person name="Sun Y."/>
            <person name="Hu J."/>
            <person name="Fu X."/>
            <person name="Schnable P.S."/>
            <person name="Li F."/>
            <person name="Zhang H."/>
            <person name="Feng B."/>
            <person name="Zhu X."/>
            <person name="Liu R."/>
            <person name="Schnable J.C."/>
            <person name="Zhu J.-K."/>
            <person name="Zhang H."/>
        </authorList>
    </citation>
    <scope>NUCLEOTIDE SEQUENCE [LARGE SCALE GENOMIC DNA]</scope>
</reference>
<sequence>MASLRPHPQILQWLLRLPAPPSSSCSSPSRSSGAVLLARAAVGGHAAALYSLAVIQFNGSGGAKSDRDLRAGAALCARAAALGHVDALRELGHCLQDASRHPFATTLLHGAASAAAGAGGPPSTFPAMDSAEIPNPSPDATNPAAAAPGAEASSSPPLPPRKRRLSPSPSPRRSASRSRSPCSPSPRGRCSRSRSRSRSRSPQYQPDGKRRRHNDLNVEACRDFLCDRCTRSDLECRYAHPHHSVSVDRENKVTACADSLRNKAT</sequence>
<keyword evidence="1" id="KW-0862">Zinc</keyword>
<keyword evidence="1" id="KW-0479">Metal-binding</keyword>
<dbReference type="InterPro" id="IPR044508">
    <property type="entry name" value="At5g50450/At1g67340-like"/>
</dbReference>
<dbReference type="PROSITE" id="PS50103">
    <property type="entry name" value="ZF_C3H1"/>
    <property type="match status" value="1"/>
</dbReference>
<feature type="region of interest" description="Disordered" evidence="2">
    <location>
        <begin position="113"/>
        <end position="212"/>
    </location>
</feature>
<dbReference type="InterPro" id="IPR000571">
    <property type="entry name" value="Znf_CCCH"/>
</dbReference>
<feature type="domain" description="C3H1-type" evidence="3">
    <location>
        <begin position="215"/>
        <end position="243"/>
    </location>
</feature>
<feature type="compositionally biased region" description="Low complexity" evidence="2">
    <location>
        <begin position="138"/>
        <end position="155"/>
    </location>
</feature>
<dbReference type="OrthoDB" id="411372at2759"/>
<evidence type="ECO:0000256" key="2">
    <source>
        <dbReference type="SAM" id="MobiDB-lite"/>
    </source>
</evidence>
<keyword evidence="1" id="KW-0863">Zinc-finger</keyword>
<dbReference type="InterPro" id="IPR011990">
    <property type="entry name" value="TPR-like_helical_dom_sf"/>
</dbReference>
<evidence type="ECO:0000259" key="3">
    <source>
        <dbReference type="PROSITE" id="PS50103"/>
    </source>
</evidence>
<feature type="zinc finger region" description="C3H1-type" evidence="1">
    <location>
        <begin position="215"/>
        <end position="243"/>
    </location>
</feature>
<evidence type="ECO:0000256" key="1">
    <source>
        <dbReference type="PROSITE-ProRule" id="PRU00723"/>
    </source>
</evidence>
<feature type="compositionally biased region" description="Low complexity" evidence="2">
    <location>
        <begin position="171"/>
        <end position="188"/>
    </location>
</feature>
<dbReference type="Gene3D" id="1.25.40.10">
    <property type="entry name" value="Tetratricopeptide repeat domain"/>
    <property type="match status" value="1"/>
</dbReference>
<dbReference type="STRING" id="4540.A0A3L6RVP2"/>
<dbReference type="Proteomes" id="UP000275267">
    <property type="component" value="Unassembled WGS sequence"/>
</dbReference>
<evidence type="ECO:0000313" key="4">
    <source>
        <dbReference type="EMBL" id="RLN09500.1"/>
    </source>
</evidence>
<dbReference type="GO" id="GO:0008270">
    <property type="term" value="F:zinc ion binding"/>
    <property type="evidence" value="ECO:0007669"/>
    <property type="project" value="UniProtKB-KW"/>
</dbReference>
<gene>
    <name evidence="4" type="ORF">C2845_PM11G00020</name>
</gene>
<organism evidence="4 5">
    <name type="scientific">Panicum miliaceum</name>
    <name type="common">Proso millet</name>
    <name type="synonym">Broomcorn millet</name>
    <dbReference type="NCBI Taxonomy" id="4540"/>
    <lineage>
        <taxon>Eukaryota</taxon>
        <taxon>Viridiplantae</taxon>
        <taxon>Streptophyta</taxon>
        <taxon>Embryophyta</taxon>
        <taxon>Tracheophyta</taxon>
        <taxon>Spermatophyta</taxon>
        <taxon>Magnoliopsida</taxon>
        <taxon>Liliopsida</taxon>
        <taxon>Poales</taxon>
        <taxon>Poaceae</taxon>
        <taxon>PACMAD clade</taxon>
        <taxon>Panicoideae</taxon>
        <taxon>Panicodae</taxon>
        <taxon>Paniceae</taxon>
        <taxon>Panicinae</taxon>
        <taxon>Panicum</taxon>
        <taxon>Panicum sect. Panicum</taxon>
    </lineage>
</organism>
<dbReference type="EMBL" id="PQIB02000007">
    <property type="protein sequence ID" value="RLN09500.1"/>
    <property type="molecule type" value="Genomic_DNA"/>
</dbReference>
<dbReference type="Gene3D" id="3.30.1370.210">
    <property type="match status" value="1"/>
</dbReference>
<dbReference type="PANTHER" id="PTHR46758:SF2">
    <property type="entry name" value="OJ1485_B09.11 PROTEIN"/>
    <property type="match status" value="1"/>
</dbReference>
<evidence type="ECO:0000313" key="5">
    <source>
        <dbReference type="Proteomes" id="UP000275267"/>
    </source>
</evidence>
<name>A0A3L6RVP2_PANMI</name>